<keyword evidence="3" id="KW-1185">Reference proteome</keyword>
<feature type="compositionally biased region" description="Basic and acidic residues" evidence="2">
    <location>
        <begin position="478"/>
        <end position="498"/>
    </location>
</feature>
<sequence>MLKFGRHKSPKDLVVHLYASLCALDEANATASKRLEKDIKKAQEEVAKSLTGLKSLLTERAEHGHGSKESDANSEKLRISEALTEVAHEMFCNEHRTAIPMLLENIDKIDFESAKFVEHLFTLLMSKRIEDKYPAVDYITRNMSVLYMLVDGYQNPEHAVSFGGMLREACRHEKIAEIFLHDARFYSLFSHVHGTAFDISSDGFTTLRDLLTRHKPMVARFLEKNFDQFFENYRGLVESDNYVTRRQALKLLGEILLDRHNYGIMTRYIASAEHLKLIMNALKSRQKQIAFEAFHCFKVFVANPNKPRSVQNILVQNQDKLVDFLQNFQTDRQHDSQFNDEKQYLMKEIRDMRPLPPPPTAAAGRQVLRRQVIGAHLVQGFDLALPAQPAQLGGLASQSGHPAGQGVESATIGRRQRQPVRRRRHQAAEIQRAQAEEPHAGQRGSQVAGEDLQAVGIGVHQGEDRYGVAKQAAQPGEELPRRQLREAARGQQERRAESLRQGGPTLHEVLEDGVLLHHQDIVGVAMNLRDAPEVAWQQFGLGGAVNKGASAGGCGRLRVQADAAVAEEGGLGGGDHVQIPARPVQLLAQAVETVVEGSLTRPDSTSDCTSASRRARLARALARARAEPLPLSGRLDKVGCLPASRSSTAADTRASIWLATDAGSLLFAGADMPMIRIFLIITSESPTTPGVTPQLVQDQGVTPQLVQDQGVTPQLVQDQGVTPQLVQDQGVTPQLVQDQGVTPQLVQDQGVTPQLVQDQGVTPQLVQDRGVTPQLVQDQGVTPQLAK</sequence>
<name>A0A1I8G8T9_9PLAT</name>
<dbReference type="InterPro" id="IPR013878">
    <property type="entry name" value="Mo25"/>
</dbReference>
<evidence type="ECO:0000313" key="3">
    <source>
        <dbReference type="Proteomes" id="UP000095280"/>
    </source>
</evidence>
<accession>A0A1I8G8T9</accession>
<dbReference type="SUPFAM" id="SSF48371">
    <property type="entry name" value="ARM repeat"/>
    <property type="match status" value="1"/>
</dbReference>
<evidence type="ECO:0000256" key="1">
    <source>
        <dbReference type="ARBA" id="ARBA00011012"/>
    </source>
</evidence>
<feature type="region of interest" description="Disordered" evidence="2">
    <location>
        <begin position="467"/>
        <end position="501"/>
    </location>
</feature>
<dbReference type="Proteomes" id="UP000095280">
    <property type="component" value="Unplaced"/>
</dbReference>
<reference evidence="4" key="1">
    <citation type="submission" date="2016-11" db="UniProtKB">
        <authorList>
            <consortium name="WormBaseParasite"/>
        </authorList>
    </citation>
    <scope>IDENTIFICATION</scope>
</reference>
<feature type="compositionally biased region" description="Basic residues" evidence="2">
    <location>
        <begin position="414"/>
        <end position="425"/>
    </location>
</feature>
<dbReference type="PANTHER" id="PTHR10182:SF3">
    <property type="entry name" value="PROTEIN MO25"/>
    <property type="match status" value="1"/>
</dbReference>
<dbReference type="GO" id="GO:0043539">
    <property type="term" value="F:protein serine/threonine kinase activator activity"/>
    <property type="evidence" value="ECO:0007669"/>
    <property type="project" value="TreeGrafter"/>
</dbReference>
<feature type="region of interest" description="Disordered" evidence="2">
    <location>
        <begin position="393"/>
        <end position="447"/>
    </location>
</feature>
<protein>
    <submittedName>
        <fullName evidence="4">Calcium-binding protein 39</fullName>
    </submittedName>
</protein>
<dbReference type="InterPro" id="IPR016024">
    <property type="entry name" value="ARM-type_fold"/>
</dbReference>
<evidence type="ECO:0000256" key="2">
    <source>
        <dbReference type="SAM" id="MobiDB-lite"/>
    </source>
</evidence>
<dbReference type="Gene3D" id="1.25.10.10">
    <property type="entry name" value="Leucine-rich Repeat Variant"/>
    <property type="match status" value="1"/>
</dbReference>
<organism evidence="3 4">
    <name type="scientific">Macrostomum lignano</name>
    <dbReference type="NCBI Taxonomy" id="282301"/>
    <lineage>
        <taxon>Eukaryota</taxon>
        <taxon>Metazoa</taxon>
        <taxon>Spiralia</taxon>
        <taxon>Lophotrochozoa</taxon>
        <taxon>Platyhelminthes</taxon>
        <taxon>Rhabditophora</taxon>
        <taxon>Macrostomorpha</taxon>
        <taxon>Macrostomida</taxon>
        <taxon>Macrostomidae</taxon>
        <taxon>Macrostomum</taxon>
    </lineage>
</organism>
<proteinExistence type="inferred from homology"/>
<comment type="similarity">
    <text evidence="1">Belongs to the Mo25 family.</text>
</comment>
<dbReference type="WBParaSite" id="maker-uti_cns_0001148-snap-gene-0.4-mRNA-1">
    <property type="protein sequence ID" value="maker-uti_cns_0001148-snap-gene-0.4-mRNA-1"/>
    <property type="gene ID" value="maker-uti_cns_0001148-snap-gene-0.4"/>
</dbReference>
<dbReference type="PANTHER" id="PTHR10182">
    <property type="entry name" value="CALCIUM-BINDING PROTEIN 39-RELATED"/>
    <property type="match status" value="1"/>
</dbReference>
<dbReference type="GO" id="GO:0035556">
    <property type="term" value="P:intracellular signal transduction"/>
    <property type="evidence" value="ECO:0007669"/>
    <property type="project" value="TreeGrafter"/>
</dbReference>
<dbReference type="InterPro" id="IPR011989">
    <property type="entry name" value="ARM-like"/>
</dbReference>
<dbReference type="Pfam" id="PF08569">
    <property type="entry name" value="Mo25"/>
    <property type="match status" value="1"/>
</dbReference>
<evidence type="ECO:0000313" key="4">
    <source>
        <dbReference type="WBParaSite" id="maker-uti_cns_0001148-snap-gene-0.4-mRNA-1"/>
    </source>
</evidence>
<dbReference type="AlphaFoldDB" id="A0A1I8G8T9"/>